<organism evidence="2 3">
    <name type="scientific">Anaeromassilibacillus senegalensis</name>
    <dbReference type="NCBI Taxonomy" id="1673717"/>
    <lineage>
        <taxon>Bacteria</taxon>
        <taxon>Bacillati</taxon>
        <taxon>Bacillota</taxon>
        <taxon>Clostridia</taxon>
        <taxon>Eubacteriales</taxon>
        <taxon>Acutalibacteraceae</taxon>
        <taxon>Anaeromassilibacillus</taxon>
    </lineage>
</organism>
<name>A0ABS9CPH2_9FIRM</name>
<dbReference type="PROSITE" id="PS51464">
    <property type="entry name" value="SIS"/>
    <property type="match status" value="1"/>
</dbReference>
<keyword evidence="3" id="KW-1185">Reference proteome</keyword>
<proteinExistence type="predicted"/>
<dbReference type="InterPro" id="IPR001347">
    <property type="entry name" value="SIS_dom"/>
</dbReference>
<dbReference type="InterPro" id="IPR024713">
    <property type="entry name" value="Fructosamine_deglycase_FrlB"/>
</dbReference>
<gene>
    <name evidence="2" type="ORF">JQM67_04520</name>
</gene>
<dbReference type="PANTHER" id="PTHR10937">
    <property type="entry name" value="GLUCOSAMINE--FRUCTOSE-6-PHOSPHATE AMINOTRANSFERASE, ISOMERIZING"/>
    <property type="match status" value="1"/>
</dbReference>
<dbReference type="Pfam" id="PF01380">
    <property type="entry name" value="SIS"/>
    <property type="match status" value="1"/>
</dbReference>
<sequence length="337" mass="38372">MLKFDAQKQLDSVNGALALRGQIEKVVDEIQTTGFDTIYFFGIGGTWASCLQVEVYMRGKSAVSVAVENAAEFIVTGNRRFTDRSVVIFSSVTGSTKEIVGAVDKAKALGARVFGFVDAEGAPIVQKCDWCISYPANEQLKFFMVANRLMYNNGEFADYDRYNSEMEAYLAQALVDAAVQADPWAEKFAREKYAFLQEHPEMPHYFVGSGVQWGATYSYGMCYWEEQLWIRTRTVACQEFFHGMFEIVDANTPVTLFMGEDEQRPLAERVAAFLPKVCRNYVIIDTKDYALKGISPEFRGSISHLVMRAVNSRVDVHMEKELCHPLDIRRYYRQFEY</sequence>
<reference evidence="2 3" key="1">
    <citation type="submission" date="2020-12" db="EMBL/GenBank/DDBJ databases">
        <title>Whole genome sequences of gut porcine anaerobes.</title>
        <authorList>
            <person name="Kubasova T."/>
            <person name="Jahodarova E."/>
            <person name="Rychlik I."/>
        </authorList>
    </citation>
    <scope>NUCLEOTIDE SEQUENCE [LARGE SCALE GENOMIC DNA]</scope>
    <source>
        <strain evidence="2 3">An867</strain>
    </source>
</reference>
<evidence type="ECO:0000259" key="1">
    <source>
        <dbReference type="PROSITE" id="PS51464"/>
    </source>
</evidence>
<dbReference type="InterPro" id="IPR035488">
    <property type="entry name" value="FrlB_SIS"/>
</dbReference>
<evidence type="ECO:0000313" key="2">
    <source>
        <dbReference type="EMBL" id="MCF2651859.1"/>
    </source>
</evidence>
<dbReference type="SUPFAM" id="SSF53697">
    <property type="entry name" value="SIS domain"/>
    <property type="match status" value="1"/>
</dbReference>
<dbReference type="RefSeq" id="WP_235322868.1">
    <property type="nucleotide sequence ID" value="NZ_JAFBIT010000001.1"/>
</dbReference>
<dbReference type="Gene3D" id="3.40.50.10490">
    <property type="entry name" value="Glucose-6-phosphate isomerase like protein, domain 1"/>
    <property type="match status" value="2"/>
</dbReference>
<comment type="caution">
    <text evidence="2">The sequence shown here is derived from an EMBL/GenBank/DDBJ whole genome shotgun (WGS) entry which is preliminary data.</text>
</comment>
<protein>
    <submittedName>
        <fullName evidence="2">SIS domain-containing protein</fullName>
    </submittedName>
</protein>
<feature type="domain" description="SIS" evidence="1">
    <location>
        <begin position="26"/>
        <end position="155"/>
    </location>
</feature>
<dbReference type="PIRSF" id="PIRSF009290">
    <property type="entry name" value="FrlB"/>
    <property type="match status" value="1"/>
</dbReference>
<accession>A0ABS9CPH2</accession>
<dbReference type="EMBL" id="JAFBIT010000001">
    <property type="protein sequence ID" value="MCF2651859.1"/>
    <property type="molecule type" value="Genomic_DNA"/>
</dbReference>
<dbReference type="InterPro" id="IPR046348">
    <property type="entry name" value="SIS_dom_sf"/>
</dbReference>
<dbReference type="CDD" id="cd05710">
    <property type="entry name" value="SIS_1"/>
    <property type="match status" value="1"/>
</dbReference>
<dbReference type="Proteomes" id="UP001299220">
    <property type="component" value="Unassembled WGS sequence"/>
</dbReference>
<dbReference type="PANTHER" id="PTHR10937:SF14">
    <property type="entry name" value="FRUCTOSELYSINE 6-PHOSPHATE DEGLYCASE"/>
    <property type="match status" value="1"/>
</dbReference>
<evidence type="ECO:0000313" key="3">
    <source>
        <dbReference type="Proteomes" id="UP001299220"/>
    </source>
</evidence>